<dbReference type="Proteomes" id="UP000216852">
    <property type="component" value="Unassembled WGS sequence"/>
</dbReference>
<name>A0ABX4H0I1_9BACI</name>
<organism evidence="1 2">
    <name type="scientific">Terribacillus saccharophilus</name>
    <dbReference type="NCBI Taxonomy" id="361277"/>
    <lineage>
        <taxon>Bacteria</taxon>
        <taxon>Bacillati</taxon>
        <taxon>Bacillota</taxon>
        <taxon>Bacilli</taxon>
        <taxon>Bacillales</taxon>
        <taxon>Bacillaceae</taxon>
        <taxon>Terribacillus</taxon>
    </lineage>
</organism>
<evidence type="ECO:0000313" key="1">
    <source>
        <dbReference type="EMBL" id="PAE00647.1"/>
    </source>
</evidence>
<proteinExistence type="predicted"/>
<comment type="caution">
    <text evidence="1">The sequence shown here is derived from an EMBL/GenBank/DDBJ whole genome shotgun (WGS) entry which is preliminary data.</text>
</comment>
<dbReference type="EMBL" id="NPBJ01000012">
    <property type="protein sequence ID" value="PAE00647.1"/>
    <property type="molecule type" value="Genomic_DNA"/>
</dbReference>
<reference evidence="1 2" key="1">
    <citation type="submission" date="2017-07" db="EMBL/GenBank/DDBJ databases">
        <title>Isolation and whole genome analysis of endospore-forming bacteria from heroin.</title>
        <authorList>
            <person name="Kalinowski J."/>
            <person name="Ahrens B."/>
            <person name="Al-Dilaimi A."/>
            <person name="Winkler A."/>
            <person name="Wibberg D."/>
            <person name="Schleenbecker U."/>
            <person name="Ruckert C."/>
            <person name="Wolfel R."/>
            <person name="Grass G."/>
        </authorList>
    </citation>
    <scope>NUCLEOTIDE SEQUENCE [LARGE SCALE GENOMIC DNA]</scope>
    <source>
        <strain evidence="1 2">7517-1</strain>
    </source>
</reference>
<gene>
    <name evidence="1" type="ORF">CHH48_05755</name>
</gene>
<protein>
    <submittedName>
        <fullName evidence="1">Uncharacterized protein</fullName>
    </submittedName>
</protein>
<sequence>MSKIHELSKYVPNELEFRAIDDYQKAYMVLPFLPGVDAEEGLSRLTEEEQYAAGVSAGSELSNL</sequence>
<keyword evidence="2" id="KW-1185">Reference proteome</keyword>
<evidence type="ECO:0000313" key="2">
    <source>
        <dbReference type="Proteomes" id="UP000216852"/>
    </source>
</evidence>
<accession>A0ABX4H0I1</accession>